<evidence type="ECO:0000313" key="5">
    <source>
        <dbReference type="Proteomes" id="UP001238450"/>
    </source>
</evidence>
<dbReference type="Gene3D" id="3.30.1330.30">
    <property type="match status" value="1"/>
</dbReference>
<evidence type="ECO:0000256" key="2">
    <source>
        <dbReference type="ARBA" id="ARBA00023274"/>
    </source>
</evidence>
<protein>
    <submittedName>
        <fullName evidence="4">Ribosomal protein L7Ae-like RNA K-turn-binding protein</fullName>
    </submittedName>
</protein>
<dbReference type="RefSeq" id="WP_307251538.1">
    <property type="nucleotide sequence ID" value="NZ_JAUSUV010000004.1"/>
</dbReference>
<dbReference type="SUPFAM" id="SSF55315">
    <property type="entry name" value="L30e-like"/>
    <property type="match status" value="1"/>
</dbReference>
<reference evidence="4 5" key="1">
    <citation type="submission" date="2023-07" db="EMBL/GenBank/DDBJ databases">
        <title>Genomic Encyclopedia of Type Strains, Phase IV (KMG-IV): sequencing the most valuable type-strain genomes for metagenomic binning, comparative biology and taxonomic classification.</title>
        <authorList>
            <person name="Goeker M."/>
        </authorList>
    </citation>
    <scope>NUCLEOTIDE SEQUENCE [LARGE SCALE GENOMIC DNA]</scope>
    <source>
        <strain evidence="4 5">DSM 46876</strain>
    </source>
</reference>
<dbReference type="PANTHER" id="PTHR11449">
    <property type="entry name" value="RIBOSOMAL PROTEIN L30"/>
    <property type="match status" value="1"/>
</dbReference>
<evidence type="ECO:0000256" key="1">
    <source>
        <dbReference type="ARBA" id="ARBA00022980"/>
    </source>
</evidence>
<proteinExistence type="predicted"/>
<evidence type="ECO:0000313" key="4">
    <source>
        <dbReference type="EMBL" id="MDQ0416883.1"/>
    </source>
</evidence>
<dbReference type="GO" id="GO:0003723">
    <property type="term" value="F:RNA binding"/>
    <property type="evidence" value="ECO:0007669"/>
    <property type="project" value="InterPro"/>
</dbReference>
<dbReference type="GO" id="GO:0005840">
    <property type="term" value="C:ribosome"/>
    <property type="evidence" value="ECO:0007669"/>
    <property type="project" value="UniProtKB-KW"/>
</dbReference>
<keyword evidence="1 4" id="KW-0689">Ribosomal protein</keyword>
<comment type="caution">
    <text evidence="4">The sequence shown here is derived from an EMBL/GenBank/DDBJ whole genome shotgun (WGS) entry which is preliminary data.</text>
</comment>
<dbReference type="InterPro" id="IPR039109">
    <property type="entry name" value="Ribosomal_eL30-like"/>
</dbReference>
<dbReference type="InterPro" id="IPR004038">
    <property type="entry name" value="Ribosomal_eL8/eL30/eS12/Gad45"/>
</dbReference>
<keyword evidence="2" id="KW-0687">Ribonucleoprotein</keyword>
<organism evidence="4 5">
    <name type="scientific">Croceifilum oryzae</name>
    <dbReference type="NCBI Taxonomy" id="1553429"/>
    <lineage>
        <taxon>Bacteria</taxon>
        <taxon>Bacillati</taxon>
        <taxon>Bacillota</taxon>
        <taxon>Bacilli</taxon>
        <taxon>Bacillales</taxon>
        <taxon>Thermoactinomycetaceae</taxon>
        <taxon>Croceifilum</taxon>
    </lineage>
</organism>
<feature type="domain" description="Ribosomal protein eL8/eL30/eS12/Gadd45" evidence="3">
    <location>
        <begin position="4"/>
        <end position="91"/>
    </location>
</feature>
<dbReference type="Pfam" id="PF01248">
    <property type="entry name" value="Ribosomal_L7Ae"/>
    <property type="match status" value="1"/>
</dbReference>
<dbReference type="NCBIfam" id="NF005825">
    <property type="entry name" value="PRK07714.1"/>
    <property type="match status" value="1"/>
</dbReference>
<evidence type="ECO:0000259" key="3">
    <source>
        <dbReference type="Pfam" id="PF01248"/>
    </source>
</evidence>
<keyword evidence="5" id="KW-1185">Reference proteome</keyword>
<name>A0AAJ1TDM7_9BACL</name>
<dbReference type="AlphaFoldDB" id="A0AAJ1TDM7"/>
<dbReference type="GO" id="GO:1990904">
    <property type="term" value="C:ribonucleoprotein complex"/>
    <property type="evidence" value="ECO:0007669"/>
    <property type="project" value="UniProtKB-KW"/>
</dbReference>
<sequence>MNKFTQRLGLAMRAGKVVSGEDLVLREVRSKKARLVILSQDAAQNSEKKITDKCSTYQVPLLRFGTRQELGLAIGKPERVVIAITDPGFARMLQESIEKG</sequence>
<dbReference type="Proteomes" id="UP001238450">
    <property type="component" value="Unassembled WGS sequence"/>
</dbReference>
<accession>A0AAJ1TDM7</accession>
<dbReference type="InterPro" id="IPR029064">
    <property type="entry name" value="Ribosomal_eL30-like_sf"/>
</dbReference>
<gene>
    <name evidence="4" type="ORF">J2Z48_001055</name>
</gene>
<dbReference type="EMBL" id="JAUSUV010000004">
    <property type="protein sequence ID" value="MDQ0416883.1"/>
    <property type="molecule type" value="Genomic_DNA"/>
</dbReference>